<evidence type="ECO:0000256" key="4">
    <source>
        <dbReference type="ARBA" id="ARBA00022884"/>
    </source>
</evidence>
<dbReference type="Pfam" id="PF01195">
    <property type="entry name" value="Pept_tRNA_hydro"/>
    <property type="match status" value="1"/>
</dbReference>
<feature type="compositionally biased region" description="Low complexity" evidence="7">
    <location>
        <begin position="37"/>
        <end position="52"/>
    </location>
</feature>
<dbReference type="Gene3D" id="3.40.50.1470">
    <property type="entry name" value="Peptidyl-tRNA hydrolase"/>
    <property type="match status" value="1"/>
</dbReference>
<evidence type="ECO:0000313" key="8">
    <source>
        <dbReference type="EMBL" id="KAK9091186.1"/>
    </source>
</evidence>
<dbReference type="InterPro" id="IPR001328">
    <property type="entry name" value="Pept_tRNA_hydro"/>
</dbReference>
<dbReference type="PANTHER" id="PTHR17224:SF1">
    <property type="entry name" value="PEPTIDYL-TRNA HYDROLASE"/>
    <property type="match status" value="1"/>
</dbReference>
<keyword evidence="9" id="KW-1185">Reference proteome</keyword>
<evidence type="ECO:0000256" key="7">
    <source>
        <dbReference type="SAM" id="MobiDB-lite"/>
    </source>
</evidence>
<accession>A0AAP0HNW4</accession>
<evidence type="ECO:0000313" key="9">
    <source>
        <dbReference type="Proteomes" id="UP001417504"/>
    </source>
</evidence>
<gene>
    <name evidence="8" type="ORF">Sjap_024363</name>
</gene>
<dbReference type="AlphaFoldDB" id="A0AAP0HNW4"/>
<evidence type="ECO:0000256" key="6">
    <source>
        <dbReference type="RuleBase" id="RU004320"/>
    </source>
</evidence>
<keyword evidence="2" id="KW-0820">tRNA-binding</keyword>
<dbReference type="SUPFAM" id="SSF53178">
    <property type="entry name" value="Peptidyl-tRNA hydrolase-like"/>
    <property type="match status" value="1"/>
</dbReference>
<dbReference type="InterPro" id="IPR036416">
    <property type="entry name" value="Pept_tRNA_hydro_sf"/>
</dbReference>
<dbReference type="FunFam" id="3.40.50.1470:FF:000001">
    <property type="entry name" value="Peptidyl-tRNA hydrolase"/>
    <property type="match status" value="1"/>
</dbReference>
<dbReference type="PANTHER" id="PTHR17224">
    <property type="entry name" value="PEPTIDYL-TRNA HYDROLASE"/>
    <property type="match status" value="1"/>
</dbReference>
<sequence length="254" mass="27889">MLVHCGVSSPTPTSKLLLRLPNLYTFSIRASPSPMSSLNFSSSAPDDAVAPSTPEPKPKKPWLLVGLGNPGKMYQRTRHNVGFEMLDNIADAEGISMSSVQFKARFGKGHIGRVPVILAKPQTFMNASGESVGPIVSYYKIPLNQVLVMFDDLDLPFGRLRLLPKGGHGGQNGMRSIIERLGTRDFPRLRIGIGRPPGKMDPVNYVLRSFNKEEQAELEFTLQRGLEAVRILLLEGFNKSATFVNSAKTLKQLG</sequence>
<dbReference type="PROSITE" id="PS01195">
    <property type="entry name" value="PEPT_TRNA_HYDROL_1"/>
    <property type="match status" value="1"/>
</dbReference>
<dbReference type="Proteomes" id="UP001417504">
    <property type="component" value="Unassembled WGS sequence"/>
</dbReference>
<dbReference type="InterPro" id="IPR018171">
    <property type="entry name" value="Pept_tRNA_hydro_CS"/>
</dbReference>
<evidence type="ECO:0000256" key="5">
    <source>
        <dbReference type="ARBA" id="ARBA00038063"/>
    </source>
</evidence>
<dbReference type="EC" id="3.1.1.29" evidence="1"/>
<proteinExistence type="inferred from homology"/>
<comment type="caution">
    <text evidence="8">The sequence shown here is derived from an EMBL/GenBank/DDBJ whole genome shotgun (WGS) entry which is preliminary data.</text>
</comment>
<keyword evidence="4" id="KW-0694">RNA-binding</keyword>
<evidence type="ECO:0000256" key="3">
    <source>
        <dbReference type="ARBA" id="ARBA00022801"/>
    </source>
</evidence>
<dbReference type="NCBIfam" id="TIGR00447">
    <property type="entry name" value="pth"/>
    <property type="match status" value="1"/>
</dbReference>
<dbReference type="GO" id="GO:0000049">
    <property type="term" value="F:tRNA binding"/>
    <property type="evidence" value="ECO:0007669"/>
    <property type="project" value="UniProtKB-KW"/>
</dbReference>
<feature type="region of interest" description="Disordered" evidence="7">
    <location>
        <begin position="37"/>
        <end position="57"/>
    </location>
</feature>
<comment type="similarity">
    <text evidence="5 6">Belongs to the PTH family.</text>
</comment>
<evidence type="ECO:0000256" key="1">
    <source>
        <dbReference type="ARBA" id="ARBA00013260"/>
    </source>
</evidence>
<dbReference type="HAMAP" id="MF_00083">
    <property type="entry name" value="Pept_tRNA_hydro_bact"/>
    <property type="match status" value="1"/>
</dbReference>
<organism evidence="8 9">
    <name type="scientific">Stephania japonica</name>
    <dbReference type="NCBI Taxonomy" id="461633"/>
    <lineage>
        <taxon>Eukaryota</taxon>
        <taxon>Viridiplantae</taxon>
        <taxon>Streptophyta</taxon>
        <taxon>Embryophyta</taxon>
        <taxon>Tracheophyta</taxon>
        <taxon>Spermatophyta</taxon>
        <taxon>Magnoliopsida</taxon>
        <taxon>Ranunculales</taxon>
        <taxon>Menispermaceae</taxon>
        <taxon>Menispermoideae</taxon>
        <taxon>Cissampelideae</taxon>
        <taxon>Stephania</taxon>
    </lineage>
</organism>
<dbReference type="GO" id="GO:0004045">
    <property type="term" value="F:peptidyl-tRNA hydrolase activity"/>
    <property type="evidence" value="ECO:0007669"/>
    <property type="project" value="UniProtKB-EC"/>
</dbReference>
<evidence type="ECO:0000256" key="2">
    <source>
        <dbReference type="ARBA" id="ARBA00022555"/>
    </source>
</evidence>
<reference evidence="8 9" key="1">
    <citation type="submission" date="2024-01" db="EMBL/GenBank/DDBJ databases">
        <title>Genome assemblies of Stephania.</title>
        <authorList>
            <person name="Yang L."/>
        </authorList>
    </citation>
    <scope>NUCLEOTIDE SEQUENCE [LARGE SCALE GENOMIC DNA]</scope>
    <source>
        <strain evidence="8">QJT</strain>
        <tissue evidence="8">Leaf</tissue>
    </source>
</reference>
<keyword evidence="3" id="KW-0378">Hydrolase</keyword>
<dbReference type="EMBL" id="JBBNAE010000010">
    <property type="protein sequence ID" value="KAK9091186.1"/>
    <property type="molecule type" value="Genomic_DNA"/>
</dbReference>
<name>A0AAP0HNW4_9MAGN</name>
<protein>
    <recommendedName>
        <fullName evidence="1">peptidyl-tRNA hydrolase</fullName>
        <ecNumber evidence="1">3.1.1.29</ecNumber>
    </recommendedName>
</protein>